<keyword evidence="16" id="KW-1185">Reference proteome</keyword>
<evidence type="ECO:0000256" key="5">
    <source>
        <dbReference type="ARBA" id="ARBA00022692"/>
    </source>
</evidence>
<evidence type="ECO:0000256" key="9">
    <source>
        <dbReference type="ARBA" id="ARBA00022989"/>
    </source>
</evidence>
<keyword evidence="4" id="KW-0433">Leucine-rich repeat</keyword>
<keyword evidence="6" id="KW-0732">Signal</keyword>
<dbReference type="FunFam" id="3.80.10.10:FF:000775">
    <property type="entry name" value="Predicted protein"/>
    <property type="match status" value="1"/>
</dbReference>
<sequence length="965" mass="106590">MEKKGPKRYRFFVMLVFIFMFWNLYACKGFEFELLLSIKASINDPLESLSTWTSSLSFCKWYGVTCYDSSHVAKIELSGKNLSGKLSEKIFMFPYVQNIDLSSNQFVGEIPGNLSCFSLRNLNLSNNNLTGPIPGGFLPLLETLDLSNNMLSGKIPEEIGLFSGLKVLDFGGNVLTGKIPKSITNMTRLEVLTLASNQFIGEIPGELGFMKSLRWIYLGYNNFSGGIPKEIGELTSLNHLDLVYNNLTGEIPSSLGNLTNLQSLYLYFNKFTGGIPRSIFSLRKLVSLDLSVNFLSSEIPELVIQLQNLEILHLFSNNFTGKIPNALTSLPHLQILQLWSNKFSGEIPKDLGKYNNLTVLDLSSNNLTGKIPENLCSSGHLFKLILFSNSLESKIPESLSSCRTLQRVRLQNNRLSGELSPGFTSLPLVYFLDISRNNLFGSIDERKWDMPELQMLSLARNRFSGNLPDSFGSKKMENLDLSGNNFSGSIPQSLGKLSELMELKLSENKLSGKIPDELSFCKMLVNLDLSRNQLTGGIPISLSEMPVLSQLDLSVNQLSGEIPSNLGKVESLVQVNISHNNFHGRLPSTGAFLAISSSAVAGNSLCGGETSGLPPCSSIKNRVTWSLMACLLVSFVVVVLAISFAVFIRRRNKVKLKTIESEDGTWEFQFLNSKVSKSITIKDIVSSIKEENLISRGKKVVLSYKGKSTTNNMQFLAEEITSFSTKSSTGIIKLCNLKHANIVKLLGICRSEKVGILVYEYIEGKDLHEALPGLSWERRHNVAIGIAKALRYLHCYCSTGILAGDLSPRKIFVDENDEARLRLSLPGLVSADDKCFISSAYLAPETRASKGMTEKSDIYGYGLVLIQLLTGKSPAGDSGFGIHQSIVEWARYCYSDCHLDMWVDPTIKNHAVMNNQDQIVEIMNLALQCTATDPAARPCAIHIVKTLESAVKSSSCGFELTSTNV</sequence>
<evidence type="ECO:0000256" key="1">
    <source>
        <dbReference type="ARBA" id="ARBA00004479"/>
    </source>
</evidence>
<dbReference type="Pfam" id="PF08263">
    <property type="entry name" value="LRRNT_2"/>
    <property type="match status" value="1"/>
</dbReference>
<dbReference type="InterPro" id="IPR003591">
    <property type="entry name" value="Leu-rich_rpt_typical-subtyp"/>
</dbReference>
<dbReference type="PANTHER" id="PTHR48060:SF20">
    <property type="entry name" value="LEUCINE-RICH REPEAT-CONTAINING N-TERMINAL PLANT-TYPE DOMAIN-CONTAINING PROTEIN"/>
    <property type="match status" value="1"/>
</dbReference>
<feature type="transmembrane region" description="Helical" evidence="13">
    <location>
        <begin position="625"/>
        <end position="648"/>
    </location>
</feature>
<dbReference type="GO" id="GO:0016020">
    <property type="term" value="C:membrane"/>
    <property type="evidence" value="ECO:0007669"/>
    <property type="project" value="UniProtKB-SubCell"/>
</dbReference>
<dbReference type="Gene3D" id="1.10.510.10">
    <property type="entry name" value="Transferase(Phosphotransferase) domain 1"/>
    <property type="match status" value="1"/>
</dbReference>
<dbReference type="InterPro" id="IPR013210">
    <property type="entry name" value="LRR_N_plant-typ"/>
</dbReference>
<dbReference type="Pfam" id="PF00560">
    <property type="entry name" value="LRR_1"/>
    <property type="match status" value="9"/>
</dbReference>
<dbReference type="Proteomes" id="UP000594638">
    <property type="component" value="Unassembled WGS sequence"/>
</dbReference>
<keyword evidence="11" id="KW-1015">Disulfide bond</keyword>
<dbReference type="GO" id="GO:0010074">
    <property type="term" value="P:maintenance of meristem identity"/>
    <property type="evidence" value="ECO:0007669"/>
    <property type="project" value="UniProtKB-ARBA"/>
</dbReference>
<dbReference type="FunFam" id="3.80.10.10:FF:000275">
    <property type="entry name" value="Leucine-rich repeat receptor-like protein kinase"/>
    <property type="match status" value="1"/>
</dbReference>
<evidence type="ECO:0000256" key="4">
    <source>
        <dbReference type="ARBA" id="ARBA00022614"/>
    </source>
</evidence>
<dbReference type="Gene3D" id="3.80.10.10">
    <property type="entry name" value="Ribonuclease Inhibitor"/>
    <property type="match status" value="4"/>
</dbReference>
<dbReference type="InterPro" id="IPR001245">
    <property type="entry name" value="Ser-Thr/Tyr_kinase_cat_dom"/>
</dbReference>
<dbReference type="GO" id="GO:0005524">
    <property type="term" value="F:ATP binding"/>
    <property type="evidence" value="ECO:0007669"/>
    <property type="project" value="InterPro"/>
</dbReference>
<gene>
    <name evidence="15" type="ORF">OLEA9_A080918</name>
</gene>
<keyword evidence="3" id="KW-0597">Phosphoprotein</keyword>
<dbReference type="SUPFAM" id="SSF56112">
    <property type="entry name" value="Protein kinase-like (PK-like)"/>
    <property type="match status" value="1"/>
</dbReference>
<dbReference type="InterPro" id="IPR001611">
    <property type="entry name" value="Leu-rich_rpt"/>
</dbReference>
<keyword evidence="15" id="KW-0418">Kinase</keyword>
<evidence type="ECO:0000259" key="14">
    <source>
        <dbReference type="PROSITE" id="PS50011"/>
    </source>
</evidence>
<keyword evidence="9 13" id="KW-1133">Transmembrane helix</keyword>
<keyword evidence="12" id="KW-0325">Glycoprotein</keyword>
<dbReference type="Gramene" id="OE9A080918T1">
    <property type="protein sequence ID" value="OE9A080918C1"/>
    <property type="gene ID" value="OE9A080918"/>
</dbReference>
<dbReference type="Pfam" id="PF07714">
    <property type="entry name" value="PK_Tyr_Ser-Thr"/>
    <property type="match status" value="1"/>
</dbReference>
<dbReference type="PANTHER" id="PTHR48060">
    <property type="entry name" value="DNA DAMAGE-REPAIR/TOLERATION PROTEIN DRT100"/>
    <property type="match status" value="1"/>
</dbReference>
<dbReference type="PROSITE" id="PS51450">
    <property type="entry name" value="LRR"/>
    <property type="match status" value="3"/>
</dbReference>
<evidence type="ECO:0000256" key="3">
    <source>
        <dbReference type="ARBA" id="ARBA00022553"/>
    </source>
</evidence>
<dbReference type="Pfam" id="PF13855">
    <property type="entry name" value="LRR_8"/>
    <property type="match status" value="2"/>
</dbReference>
<evidence type="ECO:0000256" key="12">
    <source>
        <dbReference type="ARBA" id="ARBA00023180"/>
    </source>
</evidence>
<dbReference type="EMBL" id="CACTIH010000097">
    <property type="protein sequence ID" value="CAA2953763.1"/>
    <property type="molecule type" value="Genomic_DNA"/>
</dbReference>
<dbReference type="GO" id="GO:0051707">
    <property type="term" value="P:response to other organism"/>
    <property type="evidence" value="ECO:0007669"/>
    <property type="project" value="UniProtKB-ARBA"/>
</dbReference>
<dbReference type="GO" id="GO:0004672">
    <property type="term" value="F:protein kinase activity"/>
    <property type="evidence" value="ECO:0007669"/>
    <property type="project" value="InterPro"/>
</dbReference>
<evidence type="ECO:0000256" key="11">
    <source>
        <dbReference type="ARBA" id="ARBA00023157"/>
    </source>
</evidence>
<keyword evidence="7" id="KW-0677">Repeat</keyword>
<protein>
    <submittedName>
        <fullName evidence="15">Probably inactive leucine-rich repeat receptor kinase At2g25790</fullName>
    </submittedName>
</protein>
<evidence type="ECO:0000256" key="13">
    <source>
        <dbReference type="SAM" id="Phobius"/>
    </source>
</evidence>
<keyword evidence="8" id="KW-0832">Ubl conjugation</keyword>
<dbReference type="GO" id="GO:0006952">
    <property type="term" value="P:defense response"/>
    <property type="evidence" value="ECO:0007669"/>
    <property type="project" value="UniProtKB-ARBA"/>
</dbReference>
<keyword evidence="5 13" id="KW-0812">Transmembrane</keyword>
<evidence type="ECO:0000256" key="8">
    <source>
        <dbReference type="ARBA" id="ARBA00022843"/>
    </source>
</evidence>
<dbReference type="FunFam" id="3.80.10.10:FF:000726">
    <property type="entry name" value="Probably inactive leucine-rich repeat receptor-like protein kinase"/>
    <property type="match status" value="1"/>
</dbReference>
<dbReference type="InterPro" id="IPR053211">
    <property type="entry name" value="DNA_repair-toleration"/>
</dbReference>
<dbReference type="OrthoDB" id="676979at2759"/>
<reference evidence="15 16" key="1">
    <citation type="submission" date="2019-12" db="EMBL/GenBank/DDBJ databases">
        <authorList>
            <person name="Alioto T."/>
            <person name="Alioto T."/>
            <person name="Gomez Garrido J."/>
        </authorList>
    </citation>
    <scope>NUCLEOTIDE SEQUENCE [LARGE SCALE GENOMIC DNA]</scope>
</reference>
<proteinExistence type="inferred from homology"/>
<accession>A0A8S0PLW7</accession>
<organism evidence="15 16">
    <name type="scientific">Olea europaea subsp. europaea</name>
    <dbReference type="NCBI Taxonomy" id="158383"/>
    <lineage>
        <taxon>Eukaryota</taxon>
        <taxon>Viridiplantae</taxon>
        <taxon>Streptophyta</taxon>
        <taxon>Embryophyta</taxon>
        <taxon>Tracheophyta</taxon>
        <taxon>Spermatophyta</taxon>
        <taxon>Magnoliopsida</taxon>
        <taxon>eudicotyledons</taxon>
        <taxon>Gunneridae</taxon>
        <taxon>Pentapetalae</taxon>
        <taxon>asterids</taxon>
        <taxon>lamiids</taxon>
        <taxon>Lamiales</taxon>
        <taxon>Oleaceae</taxon>
        <taxon>Oleeae</taxon>
        <taxon>Olea</taxon>
    </lineage>
</organism>
<evidence type="ECO:0000256" key="10">
    <source>
        <dbReference type="ARBA" id="ARBA00023136"/>
    </source>
</evidence>
<comment type="similarity">
    <text evidence="2">Belongs to the RLP family.</text>
</comment>
<dbReference type="InterPro" id="IPR032675">
    <property type="entry name" value="LRR_dom_sf"/>
</dbReference>
<evidence type="ECO:0000313" key="15">
    <source>
        <dbReference type="EMBL" id="CAA2953763.1"/>
    </source>
</evidence>
<evidence type="ECO:0000256" key="2">
    <source>
        <dbReference type="ARBA" id="ARBA00009592"/>
    </source>
</evidence>
<dbReference type="InterPro" id="IPR011009">
    <property type="entry name" value="Kinase-like_dom_sf"/>
</dbReference>
<evidence type="ECO:0000313" key="16">
    <source>
        <dbReference type="Proteomes" id="UP000594638"/>
    </source>
</evidence>
<feature type="domain" description="Protein kinase" evidence="14">
    <location>
        <begin position="633"/>
        <end position="951"/>
    </location>
</feature>
<dbReference type="InterPro" id="IPR000719">
    <property type="entry name" value="Prot_kinase_dom"/>
</dbReference>
<dbReference type="AlphaFoldDB" id="A0A8S0PLW7"/>
<evidence type="ECO:0000256" key="7">
    <source>
        <dbReference type="ARBA" id="ARBA00022737"/>
    </source>
</evidence>
<dbReference type="PROSITE" id="PS50011">
    <property type="entry name" value="PROTEIN_KINASE_DOM"/>
    <property type="match status" value="1"/>
</dbReference>
<dbReference type="SMART" id="SM00369">
    <property type="entry name" value="LRR_TYP"/>
    <property type="match status" value="10"/>
</dbReference>
<name>A0A8S0PLW7_OLEEU</name>
<comment type="caution">
    <text evidence="15">The sequence shown here is derived from an EMBL/GenBank/DDBJ whole genome shotgun (WGS) entry which is preliminary data.</text>
</comment>
<dbReference type="Gramene" id="OE9A080918T2">
    <property type="protein sequence ID" value="OE9A080918C2"/>
    <property type="gene ID" value="OE9A080918"/>
</dbReference>
<evidence type="ECO:0000256" key="6">
    <source>
        <dbReference type="ARBA" id="ARBA00022729"/>
    </source>
</evidence>
<keyword evidence="10 13" id="KW-0472">Membrane</keyword>
<keyword evidence="15" id="KW-0675">Receptor</keyword>
<keyword evidence="15" id="KW-0808">Transferase</keyword>
<dbReference type="GO" id="GO:0010082">
    <property type="term" value="P:regulation of root meristem growth"/>
    <property type="evidence" value="ECO:0007669"/>
    <property type="project" value="UniProtKB-ARBA"/>
</dbReference>
<comment type="subcellular location">
    <subcellularLocation>
        <location evidence="1">Membrane</location>
        <topology evidence="1">Single-pass type I membrane protein</topology>
    </subcellularLocation>
</comment>
<dbReference type="Gene3D" id="3.30.200.20">
    <property type="entry name" value="Phosphorylase Kinase, domain 1"/>
    <property type="match status" value="1"/>
</dbReference>
<dbReference type="SUPFAM" id="SSF52058">
    <property type="entry name" value="L domain-like"/>
    <property type="match status" value="2"/>
</dbReference>